<proteinExistence type="predicted"/>
<dbReference type="EMBL" id="BKCP01011625">
    <property type="protein sequence ID" value="GER55094.1"/>
    <property type="molecule type" value="Genomic_DNA"/>
</dbReference>
<dbReference type="PANTHER" id="PTHR34484:SF2">
    <property type="entry name" value="OS02G0832600 PROTEIN"/>
    <property type="match status" value="1"/>
</dbReference>
<evidence type="ECO:0000256" key="2">
    <source>
        <dbReference type="SAM" id="MobiDB-lite"/>
    </source>
</evidence>
<dbReference type="Proteomes" id="UP000325081">
    <property type="component" value="Unassembled WGS sequence"/>
</dbReference>
<dbReference type="OrthoDB" id="1935617at2759"/>
<dbReference type="AlphaFoldDB" id="A0A5A7REH8"/>
<protein>
    <submittedName>
        <fullName evidence="3">PRLI-interacting factor A</fullName>
    </submittedName>
</protein>
<comment type="caution">
    <text evidence="3">The sequence shown here is derived from an EMBL/GenBank/DDBJ whole genome shotgun (WGS) entry which is preliminary data.</text>
</comment>
<feature type="region of interest" description="Disordered" evidence="2">
    <location>
        <begin position="376"/>
        <end position="402"/>
    </location>
</feature>
<name>A0A5A7REH8_STRAF</name>
<organism evidence="3 4">
    <name type="scientific">Striga asiatica</name>
    <name type="common">Asiatic witchweed</name>
    <name type="synonym">Buchnera asiatica</name>
    <dbReference type="NCBI Taxonomy" id="4170"/>
    <lineage>
        <taxon>Eukaryota</taxon>
        <taxon>Viridiplantae</taxon>
        <taxon>Streptophyta</taxon>
        <taxon>Embryophyta</taxon>
        <taxon>Tracheophyta</taxon>
        <taxon>Spermatophyta</taxon>
        <taxon>Magnoliopsida</taxon>
        <taxon>eudicotyledons</taxon>
        <taxon>Gunneridae</taxon>
        <taxon>Pentapetalae</taxon>
        <taxon>asterids</taxon>
        <taxon>lamiids</taxon>
        <taxon>Lamiales</taxon>
        <taxon>Orobanchaceae</taxon>
        <taxon>Buchnereae</taxon>
        <taxon>Striga</taxon>
    </lineage>
</organism>
<evidence type="ECO:0000313" key="3">
    <source>
        <dbReference type="EMBL" id="GER55094.1"/>
    </source>
</evidence>
<dbReference type="PANTHER" id="PTHR34484">
    <property type="entry name" value="OS02G0832600 PROTEIN"/>
    <property type="match status" value="1"/>
</dbReference>
<feature type="region of interest" description="Disordered" evidence="2">
    <location>
        <begin position="259"/>
        <end position="284"/>
    </location>
</feature>
<feature type="region of interest" description="Disordered" evidence="2">
    <location>
        <begin position="56"/>
        <end position="111"/>
    </location>
</feature>
<feature type="region of interest" description="Disordered" evidence="2">
    <location>
        <begin position="149"/>
        <end position="171"/>
    </location>
</feature>
<feature type="coiled-coil region" evidence="1">
    <location>
        <begin position="312"/>
        <end position="360"/>
    </location>
</feature>
<feature type="compositionally biased region" description="Basic and acidic residues" evidence="2">
    <location>
        <begin position="446"/>
        <end position="467"/>
    </location>
</feature>
<accession>A0A5A7REH8</accession>
<evidence type="ECO:0000256" key="1">
    <source>
        <dbReference type="SAM" id="Coils"/>
    </source>
</evidence>
<gene>
    <name evidence="3" type="ORF">STAS_32730</name>
</gene>
<keyword evidence="1" id="KW-0175">Coiled coil</keyword>
<feature type="compositionally biased region" description="Acidic residues" evidence="2">
    <location>
        <begin position="262"/>
        <end position="278"/>
    </location>
</feature>
<sequence>MNEQAPMMNQQQQHLMSLNPNMMSMNQMSQQPQPQMVPPMSRGYGGVWPQPMQFQNPNPNPGAMKPPVPSFKKPLGPRNNWKGKKVNKPNDKRRNNGQLKSVMAGSSSGGPAGVVNITGNMNFNSYQPPTLNELQHQNRLKTHKFFPKKKFNKNNTNRNTNTNTNTNTNMNMGGGYNNFNNSRAAPYAPRNTTSFIIRAKKSGGIASLVSPSPVTPAVLPTPIFSPSREVLVDMAKEEWGVDGYGSMKGLIRLRSPGHEMEAHDEDEEDDGDSSDSDVEEHVEVERRLDQDLSRFEMLYNPNSAVAGGMDFHSVLENRVDDQDSHIAQLEEENLILKERLFLMERELGDLRRRMQLLERRGNRVGEIINEEVVENVSENESGSLGEEGGHSVEDNNEDFSENNMRDAKGKFGDGMYAEVETVEKNEELGFQKGVQKEFDMIGVDGKGSRKVSDSEDKGENNKDDEYVDVKNKNGDVFDLGKEVENKDDVVGEADENSKVAKTEGKDENHNDESVDADKVERNNMVVKDGDENNNHEVNKCVDMEVTVMANIDTESSEPVVAGGNICMEEQRVTEGATTVFSSDVAN</sequence>
<feature type="compositionally biased region" description="Low complexity" evidence="2">
    <location>
        <begin position="153"/>
        <end position="171"/>
    </location>
</feature>
<feature type="region of interest" description="Disordered" evidence="2">
    <location>
        <begin position="483"/>
        <end position="520"/>
    </location>
</feature>
<evidence type="ECO:0000313" key="4">
    <source>
        <dbReference type="Proteomes" id="UP000325081"/>
    </source>
</evidence>
<reference evidence="4" key="1">
    <citation type="journal article" date="2019" name="Curr. Biol.">
        <title>Genome Sequence of Striga asiatica Provides Insight into the Evolution of Plant Parasitism.</title>
        <authorList>
            <person name="Yoshida S."/>
            <person name="Kim S."/>
            <person name="Wafula E.K."/>
            <person name="Tanskanen J."/>
            <person name="Kim Y.M."/>
            <person name="Honaas L."/>
            <person name="Yang Z."/>
            <person name="Spallek T."/>
            <person name="Conn C.E."/>
            <person name="Ichihashi Y."/>
            <person name="Cheong K."/>
            <person name="Cui S."/>
            <person name="Der J.P."/>
            <person name="Gundlach H."/>
            <person name="Jiao Y."/>
            <person name="Hori C."/>
            <person name="Ishida J.K."/>
            <person name="Kasahara H."/>
            <person name="Kiba T."/>
            <person name="Kim M.S."/>
            <person name="Koo N."/>
            <person name="Laohavisit A."/>
            <person name="Lee Y.H."/>
            <person name="Lumba S."/>
            <person name="McCourt P."/>
            <person name="Mortimer J.C."/>
            <person name="Mutuku J.M."/>
            <person name="Nomura T."/>
            <person name="Sasaki-Sekimoto Y."/>
            <person name="Seto Y."/>
            <person name="Wang Y."/>
            <person name="Wakatake T."/>
            <person name="Sakakibara H."/>
            <person name="Demura T."/>
            <person name="Yamaguchi S."/>
            <person name="Yoneyama K."/>
            <person name="Manabe R.I."/>
            <person name="Nelson D.C."/>
            <person name="Schulman A.H."/>
            <person name="Timko M.P."/>
            <person name="dePamphilis C.W."/>
            <person name="Choi D."/>
            <person name="Shirasu K."/>
        </authorList>
    </citation>
    <scope>NUCLEOTIDE SEQUENCE [LARGE SCALE GENOMIC DNA]</scope>
    <source>
        <strain evidence="4">cv. UVA1</strain>
    </source>
</reference>
<keyword evidence="4" id="KW-1185">Reference proteome</keyword>
<feature type="region of interest" description="Disordered" evidence="2">
    <location>
        <begin position="444"/>
        <end position="467"/>
    </location>
</feature>
<feature type="compositionally biased region" description="Pro residues" evidence="2">
    <location>
        <begin position="58"/>
        <end position="69"/>
    </location>
</feature>